<feature type="domain" description="Apple" evidence="2">
    <location>
        <begin position="667"/>
        <end position="747"/>
    </location>
</feature>
<evidence type="ECO:0000313" key="4">
    <source>
        <dbReference type="EMBL" id="OQV14124.1"/>
    </source>
</evidence>
<gene>
    <name evidence="4" type="ORF">BV898_11698</name>
</gene>
<keyword evidence="1" id="KW-0812">Transmembrane</keyword>
<comment type="caution">
    <text evidence="4">The sequence shown here is derived from an EMBL/GenBank/DDBJ whole genome shotgun (WGS) entry which is preliminary data.</text>
</comment>
<dbReference type="EMBL" id="MTYJ01000110">
    <property type="protein sequence ID" value="OQV14124.1"/>
    <property type="molecule type" value="Genomic_DNA"/>
</dbReference>
<dbReference type="Gene3D" id="3.50.4.10">
    <property type="entry name" value="Hepatocyte Growth Factor"/>
    <property type="match status" value="3"/>
</dbReference>
<dbReference type="OrthoDB" id="10043417at2759"/>
<dbReference type="Pfam" id="PF00024">
    <property type="entry name" value="PAN_1"/>
    <property type="match status" value="3"/>
</dbReference>
<dbReference type="InterPro" id="IPR003609">
    <property type="entry name" value="Pan_app"/>
</dbReference>
<dbReference type="SUPFAM" id="SSF57414">
    <property type="entry name" value="Hairpin loop containing domain-like"/>
    <property type="match status" value="2"/>
</dbReference>
<dbReference type="Proteomes" id="UP000192578">
    <property type="component" value="Unassembled WGS sequence"/>
</dbReference>
<feature type="domain" description="Apple" evidence="2">
    <location>
        <begin position="486"/>
        <end position="563"/>
    </location>
</feature>
<evidence type="ECO:0000256" key="1">
    <source>
        <dbReference type="SAM" id="Phobius"/>
    </source>
</evidence>
<organism evidence="4 5">
    <name type="scientific">Hypsibius exemplaris</name>
    <name type="common">Freshwater tardigrade</name>
    <dbReference type="NCBI Taxonomy" id="2072580"/>
    <lineage>
        <taxon>Eukaryota</taxon>
        <taxon>Metazoa</taxon>
        <taxon>Ecdysozoa</taxon>
        <taxon>Tardigrada</taxon>
        <taxon>Eutardigrada</taxon>
        <taxon>Parachela</taxon>
        <taxon>Hypsibioidea</taxon>
        <taxon>Hypsibiidae</taxon>
        <taxon>Hypsibius</taxon>
    </lineage>
</organism>
<dbReference type="PANTHER" id="PTHR47327:SF2">
    <property type="entry name" value="FI18240P1-RELATED"/>
    <property type="match status" value="1"/>
</dbReference>
<evidence type="ECO:0000259" key="2">
    <source>
        <dbReference type="PROSITE" id="PS50948"/>
    </source>
</evidence>
<feature type="domain" description="Apple" evidence="2">
    <location>
        <begin position="570"/>
        <end position="659"/>
    </location>
</feature>
<name>A0A1W0WFY4_HYPEX</name>
<keyword evidence="5" id="KW-1185">Reference proteome</keyword>
<dbReference type="PROSITE" id="PS51034">
    <property type="entry name" value="ZP_2"/>
    <property type="match status" value="1"/>
</dbReference>
<feature type="domain" description="Apple" evidence="2">
    <location>
        <begin position="305"/>
        <end position="389"/>
    </location>
</feature>
<dbReference type="SMART" id="SM00241">
    <property type="entry name" value="ZP"/>
    <property type="match status" value="1"/>
</dbReference>
<dbReference type="PROSITE" id="PS50948">
    <property type="entry name" value="PAN"/>
    <property type="match status" value="5"/>
</dbReference>
<reference evidence="5" key="1">
    <citation type="submission" date="2017-01" db="EMBL/GenBank/DDBJ databases">
        <title>Comparative genomics of anhydrobiosis in the tardigrade Hypsibius dujardini.</title>
        <authorList>
            <person name="Yoshida Y."/>
            <person name="Koutsovoulos G."/>
            <person name="Laetsch D."/>
            <person name="Stevens L."/>
            <person name="Kumar S."/>
            <person name="Horikawa D."/>
            <person name="Ishino K."/>
            <person name="Komine S."/>
            <person name="Tomita M."/>
            <person name="Blaxter M."/>
            <person name="Arakawa K."/>
        </authorList>
    </citation>
    <scope>NUCLEOTIDE SEQUENCE [LARGE SCALE GENOMIC DNA]</scope>
    <source>
        <strain evidence="5">Z151</strain>
    </source>
</reference>
<dbReference type="GO" id="GO:0009653">
    <property type="term" value="P:anatomical structure morphogenesis"/>
    <property type="evidence" value="ECO:0007669"/>
    <property type="project" value="TreeGrafter"/>
</dbReference>
<dbReference type="CDD" id="cd01099">
    <property type="entry name" value="PAN_AP_HGF"/>
    <property type="match status" value="1"/>
</dbReference>
<dbReference type="InterPro" id="IPR052774">
    <property type="entry name" value="Celegans_DevNeuronal_Protein"/>
</dbReference>
<dbReference type="AlphaFoldDB" id="A0A1W0WFY4"/>
<keyword evidence="1" id="KW-0472">Membrane</keyword>
<feature type="transmembrane region" description="Helical" evidence="1">
    <location>
        <begin position="1066"/>
        <end position="1088"/>
    </location>
</feature>
<protein>
    <submittedName>
        <fullName evidence="4">Uncharacterized protein</fullName>
    </submittedName>
</protein>
<evidence type="ECO:0000259" key="3">
    <source>
        <dbReference type="PROSITE" id="PS51034"/>
    </source>
</evidence>
<proteinExistence type="predicted"/>
<feature type="domain" description="Apple" evidence="2">
    <location>
        <begin position="215"/>
        <end position="300"/>
    </location>
</feature>
<evidence type="ECO:0000313" key="5">
    <source>
        <dbReference type="Proteomes" id="UP000192578"/>
    </source>
</evidence>
<accession>A0A1W0WFY4</accession>
<keyword evidence="1" id="KW-1133">Transmembrane helix</keyword>
<dbReference type="PANTHER" id="PTHR47327">
    <property type="entry name" value="FI18240P1-RELATED"/>
    <property type="match status" value="1"/>
</dbReference>
<feature type="domain" description="ZP" evidence="3">
    <location>
        <begin position="753"/>
        <end position="998"/>
    </location>
</feature>
<dbReference type="InterPro" id="IPR001507">
    <property type="entry name" value="ZP_dom"/>
</dbReference>
<sequence>MSPHLHVSERLCGLPWYRAATAALGRREAAIFTTLAPRSKNGRFNLPRARALASASHGDFSSLLRLLVPLQATSSPSKTSRPPLGHLVPPVGHLVPIRTSRPLPGCLCSIGQLRSQVQQQPLCVAPHLVCRWRTRIQCSGLCLITHREEGTLDRRVDHASIPTQTCILQNNTPRHQPKSIPSLQAMTTAGSVLFGAVLSSFVLLHVNAQGPVQQCRSGEDVTFMLLTSHKLDKLDPISSVLTFNLSSCIDGCVDDPRCLALNIQNSPKNDFCSYYHQTARLSNQTSGEDDLSIYYLEKTCLKGACSRLFSFEMVTGKELFGAANTSVVIRNTTEKNCLESCLARVDPPCLSVSFDTPTNDCTLWSVSRFTHPQDFRDSDKEIRYFDNNCRDELPTNASYEVVVKNLATHFSDTDYVDISLAECADLCRSNPDYPCRAFFFGNTVLGRFCGLMHLSVAAVSAIPGGNFPVQGVNLYEPIKSTPPKECADDSVNFVLFSGQSIISDPFSTSALSNPNVCLEGCRRNIRCAALSIDYTNARCSYFASYKGEDLQAEGSSSVYKKICLDSPMKCPRDWAFERVEGLRLGVADKQVETFTSRQCLIACLEEQRFQCKSVDYNSLTNVCRMSHLDRYSINLRMSDRKDFVGPTLKSEISLYESNCMQEPSQFCFFESIKGVEIDLHDALIVDGMNTEEDCKRACQQQTGFNCRRYTFLPSGMCMLTHYTKVTAPSASVFQHASSSLVGEVVACYNVSVECGSAMTAHIRSNREYDGIIYARGKSSIPECGQIVKQKYSFDLDLPLAMRNVETCNTVGDEEGEFKNTIVLQHNAHVVTALDQTFGLQCKYDLHAKEELTQLLNVNASLARIPEATKDTIRYTVKLPRMSMRILGVDGREITQAELGSELIVRIDMEDSEDVFGLSIRNMYATDGRRKNNMTLVDGQGCPAENLIRNFRQIDPKTLEARMEVFAFPDDSRIIVEAEVQTCRHRCKPVICLNGAESYGRRKRRAADPTDNVVAGEALGTNTLRKVVSITSQKFTLPLTGEKTLKIRLTGFSGLDWSGSVCFLPHVFAILTIFWFIAELSAISTTCFLKKRIFAFREKLKNAEGVYNYGPLVTYATVSRKTPHPAMLSLDSSMSSGTNTSSC</sequence>
<dbReference type="SMART" id="SM00473">
    <property type="entry name" value="PAN_AP"/>
    <property type="match status" value="6"/>
</dbReference>